<sequence>MNFHCSGCNSKAFSYQGYQTHLRLSQNPECRRLYDYLHSYVPSDSDSSDAETDEGDEEDPVPFAGDYFSPMYTPEDFGQSLDEEGRDTENMTPEGSEGGKVDSEVDTSDSEGDSDLDAAEQAIIESIPEVSRSAPTSMPYYPESDNEALDTPVPLTRRQAIDERLRKELFIEKFPSILAGTPLH</sequence>
<protein>
    <submittedName>
        <fullName evidence="2">Uncharacterized protein</fullName>
    </submittedName>
</protein>
<evidence type="ECO:0000313" key="3">
    <source>
        <dbReference type="Proteomes" id="UP001049176"/>
    </source>
</evidence>
<dbReference type="RefSeq" id="XP_043005400.1">
    <property type="nucleotide sequence ID" value="XM_043158030.1"/>
</dbReference>
<name>A0A9P7RSH5_9AGAR</name>
<comment type="caution">
    <text evidence="2">The sequence shown here is derived from an EMBL/GenBank/DDBJ whole genome shotgun (WGS) entry which is preliminary data.</text>
</comment>
<accession>A0A9P7RSH5</accession>
<dbReference type="EMBL" id="CM032188">
    <property type="protein sequence ID" value="KAG7088929.1"/>
    <property type="molecule type" value="Genomic_DNA"/>
</dbReference>
<reference evidence="2" key="1">
    <citation type="journal article" date="2021" name="Genome Biol. Evol.">
        <title>The assembled and annotated genome of the fairy-ring fungus Marasmius oreades.</title>
        <authorList>
            <person name="Hiltunen M."/>
            <person name="Ament-Velasquez S.L."/>
            <person name="Johannesson H."/>
        </authorList>
    </citation>
    <scope>NUCLEOTIDE SEQUENCE</scope>
    <source>
        <strain evidence="2">03SP1</strain>
    </source>
</reference>
<feature type="region of interest" description="Disordered" evidence="1">
    <location>
        <begin position="41"/>
        <end position="153"/>
    </location>
</feature>
<organism evidence="2 3">
    <name type="scientific">Marasmius oreades</name>
    <name type="common">fairy-ring Marasmius</name>
    <dbReference type="NCBI Taxonomy" id="181124"/>
    <lineage>
        <taxon>Eukaryota</taxon>
        <taxon>Fungi</taxon>
        <taxon>Dikarya</taxon>
        <taxon>Basidiomycota</taxon>
        <taxon>Agaricomycotina</taxon>
        <taxon>Agaricomycetes</taxon>
        <taxon>Agaricomycetidae</taxon>
        <taxon>Agaricales</taxon>
        <taxon>Marasmiineae</taxon>
        <taxon>Marasmiaceae</taxon>
        <taxon>Marasmius</taxon>
    </lineage>
</organism>
<dbReference type="Proteomes" id="UP001049176">
    <property type="component" value="Chromosome 8"/>
</dbReference>
<feature type="compositionally biased region" description="Acidic residues" evidence="1">
    <location>
        <begin position="46"/>
        <end position="60"/>
    </location>
</feature>
<keyword evidence="3" id="KW-1185">Reference proteome</keyword>
<evidence type="ECO:0000256" key="1">
    <source>
        <dbReference type="SAM" id="MobiDB-lite"/>
    </source>
</evidence>
<feature type="compositionally biased region" description="Acidic residues" evidence="1">
    <location>
        <begin position="104"/>
        <end position="118"/>
    </location>
</feature>
<dbReference type="GeneID" id="66081949"/>
<proteinExistence type="predicted"/>
<dbReference type="KEGG" id="more:E1B28_012874"/>
<dbReference type="AlphaFoldDB" id="A0A9P7RSH5"/>
<evidence type="ECO:0000313" key="2">
    <source>
        <dbReference type="EMBL" id="KAG7088929.1"/>
    </source>
</evidence>
<gene>
    <name evidence="2" type="ORF">E1B28_012874</name>
</gene>